<dbReference type="GO" id="GO:0000287">
    <property type="term" value="F:magnesium ion binding"/>
    <property type="evidence" value="ECO:0007669"/>
    <property type="project" value="UniProtKB-UniRule"/>
</dbReference>
<dbReference type="UniPathway" id="UPA00049">
    <property type="reaction ID" value="UER00059"/>
</dbReference>
<evidence type="ECO:0000259" key="16">
    <source>
        <dbReference type="Pfam" id="PF02775"/>
    </source>
</evidence>
<dbReference type="SUPFAM" id="SSF52518">
    <property type="entry name" value="Thiamin diphosphate-binding fold (THDP-binding)"/>
    <property type="match status" value="2"/>
</dbReference>
<dbReference type="KEGG" id="sus:Acid_0180"/>
<evidence type="ECO:0000256" key="10">
    <source>
        <dbReference type="ARBA" id="ARBA00022842"/>
    </source>
</evidence>
<keyword evidence="12 14" id="KW-0100">Branched-chain amino acid biosynthesis</keyword>
<dbReference type="InterPro" id="IPR045229">
    <property type="entry name" value="TPP_enz"/>
</dbReference>
<dbReference type="GO" id="GO:0009097">
    <property type="term" value="P:isoleucine biosynthetic process"/>
    <property type="evidence" value="ECO:0007669"/>
    <property type="project" value="UniProtKB-UniPathway"/>
</dbReference>
<evidence type="ECO:0000256" key="4">
    <source>
        <dbReference type="ARBA" id="ARBA00013145"/>
    </source>
</evidence>
<evidence type="ECO:0000256" key="8">
    <source>
        <dbReference type="ARBA" id="ARBA00022723"/>
    </source>
</evidence>
<protein>
    <recommendedName>
        <fullName evidence="4 14">Acetolactate synthase</fullName>
        <ecNumber evidence="4 14">2.2.1.6</ecNumber>
    </recommendedName>
</protein>
<evidence type="ECO:0000256" key="9">
    <source>
        <dbReference type="ARBA" id="ARBA00022827"/>
    </source>
</evidence>
<dbReference type="GO" id="GO:0003984">
    <property type="term" value="F:acetolactate synthase activity"/>
    <property type="evidence" value="ECO:0007669"/>
    <property type="project" value="UniProtKB-EC"/>
</dbReference>
<accession>Q02CM2</accession>
<dbReference type="CDD" id="cd02015">
    <property type="entry name" value="TPP_AHAS"/>
    <property type="match status" value="1"/>
</dbReference>
<dbReference type="InterPro" id="IPR029035">
    <property type="entry name" value="DHS-like_NAD/FAD-binding_dom"/>
</dbReference>
<dbReference type="InterPro" id="IPR039368">
    <property type="entry name" value="AHAS_TPP"/>
</dbReference>
<keyword evidence="5 14" id="KW-0028">Amino-acid biosynthesis</keyword>
<dbReference type="PANTHER" id="PTHR18968:SF13">
    <property type="entry name" value="ACETOLACTATE SYNTHASE CATALYTIC SUBUNIT, MITOCHONDRIAL"/>
    <property type="match status" value="1"/>
</dbReference>
<evidence type="ECO:0000259" key="15">
    <source>
        <dbReference type="Pfam" id="PF00205"/>
    </source>
</evidence>
<dbReference type="SUPFAM" id="SSF52467">
    <property type="entry name" value="DHS-like NAD/FAD-binding domain"/>
    <property type="match status" value="1"/>
</dbReference>
<dbReference type="Pfam" id="PF02776">
    <property type="entry name" value="TPP_enzyme_N"/>
    <property type="match status" value="1"/>
</dbReference>
<comment type="similarity">
    <text evidence="3 14">Belongs to the TPP enzyme family.</text>
</comment>
<dbReference type="GO" id="GO:0030976">
    <property type="term" value="F:thiamine pyrophosphate binding"/>
    <property type="evidence" value="ECO:0007669"/>
    <property type="project" value="UniProtKB-UniRule"/>
</dbReference>
<comment type="cofactor">
    <cofactor evidence="14">
        <name>Mg(2+)</name>
        <dbReference type="ChEBI" id="CHEBI:18420"/>
    </cofactor>
    <text evidence="14">Binds 1 Mg(2+) ion per subunit.</text>
</comment>
<evidence type="ECO:0000256" key="3">
    <source>
        <dbReference type="ARBA" id="ARBA00007812"/>
    </source>
</evidence>
<evidence type="ECO:0000256" key="6">
    <source>
        <dbReference type="ARBA" id="ARBA00022630"/>
    </source>
</evidence>
<evidence type="ECO:0000259" key="17">
    <source>
        <dbReference type="Pfam" id="PF02776"/>
    </source>
</evidence>
<dbReference type="FunFam" id="3.40.50.1220:FF:000008">
    <property type="entry name" value="Acetolactate synthase"/>
    <property type="match status" value="1"/>
</dbReference>
<evidence type="ECO:0000256" key="2">
    <source>
        <dbReference type="ARBA" id="ARBA00005025"/>
    </source>
</evidence>
<dbReference type="Pfam" id="PF02775">
    <property type="entry name" value="TPP_enzyme_C"/>
    <property type="match status" value="1"/>
</dbReference>
<keyword evidence="11 14" id="KW-0786">Thiamine pyrophosphate</keyword>
<comment type="catalytic activity">
    <reaction evidence="13 14">
        <text>2 pyruvate + H(+) = (2S)-2-acetolactate + CO2</text>
        <dbReference type="Rhea" id="RHEA:25249"/>
        <dbReference type="ChEBI" id="CHEBI:15361"/>
        <dbReference type="ChEBI" id="CHEBI:15378"/>
        <dbReference type="ChEBI" id="CHEBI:16526"/>
        <dbReference type="ChEBI" id="CHEBI:58476"/>
        <dbReference type="EC" id="2.2.1.6"/>
    </reaction>
</comment>
<dbReference type="InterPro" id="IPR012000">
    <property type="entry name" value="Thiamin_PyroP_enz_cen_dom"/>
</dbReference>
<dbReference type="NCBIfam" id="TIGR00118">
    <property type="entry name" value="acolac_lg"/>
    <property type="match status" value="1"/>
</dbReference>
<dbReference type="Gene3D" id="3.40.50.1220">
    <property type="entry name" value="TPP-binding domain"/>
    <property type="match status" value="1"/>
</dbReference>
<keyword evidence="9" id="KW-0274">FAD</keyword>
<feature type="domain" description="Thiamine pyrophosphate enzyme central" evidence="15">
    <location>
        <begin position="194"/>
        <end position="329"/>
    </location>
</feature>
<dbReference type="InterPro" id="IPR029061">
    <property type="entry name" value="THDP-binding"/>
</dbReference>
<dbReference type="STRING" id="234267.Acid_0180"/>
<organism evidence="18">
    <name type="scientific">Solibacter usitatus (strain Ellin6076)</name>
    <dbReference type="NCBI Taxonomy" id="234267"/>
    <lineage>
        <taxon>Bacteria</taxon>
        <taxon>Pseudomonadati</taxon>
        <taxon>Acidobacteriota</taxon>
        <taxon>Terriglobia</taxon>
        <taxon>Bryobacterales</taxon>
        <taxon>Solibacteraceae</taxon>
        <taxon>Candidatus Solibacter</taxon>
    </lineage>
</organism>
<dbReference type="eggNOG" id="COG0028">
    <property type="taxonomic scope" value="Bacteria"/>
</dbReference>
<name>Q02CM2_SOLUE</name>
<dbReference type="Pfam" id="PF00205">
    <property type="entry name" value="TPP_enzyme_M"/>
    <property type="match status" value="1"/>
</dbReference>
<comment type="pathway">
    <text evidence="1 14">Amino-acid biosynthesis; L-isoleucine biosynthesis; L-isoleucine from 2-oxobutanoate: step 1/4.</text>
</comment>
<gene>
    <name evidence="18" type="ordered locus">Acid_0180</name>
</gene>
<dbReference type="GO" id="GO:0009099">
    <property type="term" value="P:L-valine biosynthetic process"/>
    <property type="evidence" value="ECO:0007669"/>
    <property type="project" value="UniProtKB-UniPathway"/>
</dbReference>
<dbReference type="GO" id="GO:0050660">
    <property type="term" value="F:flavin adenine dinucleotide binding"/>
    <property type="evidence" value="ECO:0007669"/>
    <property type="project" value="InterPro"/>
</dbReference>
<evidence type="ECO:0000256" key="12">
    <source>
        <dbReference type="ARBA" id="ARBA00023304"/>
    </source>
</evidence>
<dbReference type="EC" id="2.2.1.6" evidence="4 14"/>
<dbReference type="InterPro" id="IPR000399">
    <property type="entry name" value="TPP-bd_CS"/>
</dbReference>
<evidence type="ECO:0000256" key="1">
    <source>
        <dbReference type="ARBA" id="ARBA00004974"/>
    </source>
</evidence>
<evidence type="ECO:0000256" key="5">
    <source>
        <dbReference type="ARBA" id="ARBA00022605"/>
    </source>
</evidence>
<dbReference type="FunCoup" id="Q02CM2">
    <property type="interactions" value="554"/>
</dbReference>
<evidence type="ECO:0000256" key="14">
    <source>
        <dbReference type="RuleBase" id="RU003591"/>
    </source>
</evidence>
<keyword evidence="7 14" id="KW-0808">Transferase</keyword>
<dbReference type="HOGENOM" id="CLU_013748_1_2_0"/>
<evidence type="ECO:0000313" key="18">
    <source>
        <dbReference type="EMBL" id="ABJ81194.1"/>
    </source>
</evidence>
<keyword evidence="8 14" id="KW-0479">Metal-binding</keyword>
<dbReference type="FunFam" id="3.40.50.970:FF:000007">
    <property type="entry name" value="Acetolactate synthase"/>
    <property type="match status" value="1"/>
</dbReference>
<proteinExistence type="inferred from homology"/>
<evidence type="ECO:0000256" key="13">
    <source>
        <dbReference type="ARBA" id="ARBA00048670"/>
    </source>
</evidence>
<evidence type="ECO:0000256" key="7">
    <source>
        <dbReference type="ARBA" id="ARBA00022679"/>
    </source>
</evidence>
<keyword evidence="10 14" id="KW-0460">Magnesium</keyword>
<dbReference type="OrthoDB" id="4494979at2"/>
<dbReference type="GO" id="GO:0005948">
    <property type="term" value="C:acetolactate synthase complex"/>
    <property type="evidence" value="ECO:0007669"/>
    <property type="project" value="UniProtKB-ARBA"/>
</dbReference>
<dbReference type="InterPro" id="IPR012846">
    <property type="entry name" value="Acetolactate_synth_lsu"/>
</dbReference>
<sequence>MSTLMSGARMLAECLAREGVDCMFGYPGGVTLPFYDVLYDHQIRHVLVRHEENAAFAAEGYARSTGKVGVCCATSGPGATNLTTGLVDAMMDSIPIVAITGQVTSKLIGSDAFQEADTFGITRPCTKHNYLVKKLDELPQIIHEAFYIAATGRPGPVLVDITKDVLQGMGHYQPVTSIHLPGYKVFTEGHTGQIRRALQLIQESERPLVYAGGGIVAANASDELREFVQLTDAPAVNTLMGLGAMPSSDPNFISMPGMHGSYAANMAMSNADLLIALGVRFDDRVTGRLAAFAPHAKVIHVDIDPAEVGKIRNPEVPIVGDVKRVLAKLNKMMVETPAEPDEKRSAARRAWWHQIREWKAEHPYDTPTSTTEIKPQHLMAEIDRLSGGEAIITSDVGQHQMWAAQLCRFNEPRLWINSGGLGSMGFGLPSAIGAQFARPDKLVFSICGDGGFQMAIPELATIASHALPIKIIVMNNGYLGMVRQWQTLFYNDRLSSVELDAFPDAEKLAGAYGFKGRTIDKPWELAAALEEAVREPGPYLLNVKVTPFECVYPMVPAGGAINEMVLGPPQPVAVPAK</sequence>
<dbReference type="AlphaFoldDB" id="Q02CM2"/>
<dbReference type="PANTHER" id="PTHR18968">
    <property type="entry name" value="THIAMINE PYROPHOSPHATE ENZYMES"/>
    <property type="match status" value="1"/>
</dbReference>
<comment type="cofactor">
    <cofactor evidence="14">
        <name>thiamine diphosphate</name>
        <dbReference type="ChEBI" id="CHEBI:58937"/>
    </cofactor>
    <text evidence="14">Binds 1 thiamine pyrophosphate per subunit.</text>
</comment>
<dbReference type="FunFam" id="3.40.50.970:FF:000016">
    <property type="entry name" value="Acetolactate synthase"/>
    <property type="match status" value="1"/>
</dbReference>
<reference evidence="18" key="1">
    <citation type="submission" date="2006-10" db="EMBL/GenBank/DDBJ databases">
        <title>Complete sequence of Solibacter usitatus Ellin6076.</title>
        <authorList>
            <consortium name="US DOE Joint Genome Institute"/>
            <person name="Copeland A."/>
            <person name="Lucas S."/>
            <person name="Lapidus A."/>
            <person name="Barry K."/>
            <person name="Detter J.C."/>
            <person name="Glavina del Rio T."/>
            <person name="Hammon N."/>
            <person name="Israni S."/>
            <person name="Dalin E."/>
            <person name="Tice H."/>
            <person name="Pitluck S."/>
            <person name="Thompson L.S."/>
            <person name="Brettin T."/>
            <person name="Bruce D."/>
            <person name="Han C."/>
            <person name="Tapia R."/>
            <person name="Gilna P."/>
            <person name="Schmutz J."/>
            <person name="Larimer F."/>
            <person name="Land M."/>
            <person name="Hauser L."/>
            <person name="Kyrpides N."/>
            <person name="Mikhailova N."/>
            <person name="Janssen P.H."/>
            <person name="Kuske C.R."/>
            <person name="Richardson P."/>
        </authorList>
    </citation>
    <scope>NUCLEOTIDE SEQUENCE</scope>
    <source>
        <strain evidence="18">Ellin6076</strain>
    </source>
</reference>
<dbReference type="InterPro" id="IPR011766">
    <property type="entry name" value="TPP_enzyme_TPP-bd"/>
</dbReference>
<dbReference type="PROSITE" id="PS00187">
    <property type="entry name" value="TPP_ENZYMES"/>
    <property type="match status" value="1"/>
</dbReference>
<keyword evidence="6" id="KW-0285">Flavoprotein</keyword>
<dbReference type="EMBL" id="CP000473">
    <property type="protein sequence ID" value="ABJ81194.1"/>
    <property type="molecule type" value="Genomic_DNA"/>
</dbReference>
<dbReference type="InterPro" id="IPR012001">
    <property type="entry name" value="Thiamin_PyroP_enz_TPP-bd_dom"/>
</dbReference>
<dbReference type="Gene3D" id="3.40.50.970">
    <property type="match status" value="2"/>
</dbReference>
<dbReference type="InParanoid" id="Q02CM2"/>
<feature type="domain" description="Thiamine pyrophosphate enzyme N-terminal TPP-binding" evidence="17">
    <location>
        <begin position="5"/>
        <end position="119"/>
    </location>
</feature>
<comment type="pathway">
    <text evidence="2 14">Amino-acid biosynthesis; L-valine biosynthesis; L-valine from pyruvate: step 1/4.</text>
</comment>
<evidence type="ECO:0000256" key="11">
    <source>
        <dbReference type="ARBA" id="ARBA00023052"/>
    </source>
</evidence>
<dbReference type="UniPathway" id="UPA00047">
    <property type="reaction ID" value="UER00055"/>
</dbReference>
<feature type="domain" description="Thiamine pyrophosphate enzyme TPP-binding" evidence="16">
    <location>
        <begin position="395"/>
        <end position="543"/>
    </location>
</feature>
<dbReference type="CDD" id="cd07035">
    <property type="entry name" value="TPP_PYR_POX_like"/>
    <property type="match status" value="1"/>
</dbReference>